<protein>
    <submittedName>
        <fullName evidence="1">Uncharacterized protein</fullName>
    </submittedName>
</protein>
<feature type="non-terminal residue" evidence="1">
    <location>
        <position position="1"/>
    </location>
</feature>
<gene>
    <name evidence="1" type="ORF">CR513_56058</name>
</gene>
<sequence>MVEIEKLKKLLKTEFEIKDLGPLKGSLARRLSSMKELKFSSLLKRVILRCYIDCPKSIKEVHESIIDTHNISKVQVVAILCKQPLPHNLNYKATLKPLIAFELSLKSLDFPTKYLSNTINKL</sequence>
<keyword evidence="2" id="KW-1185">Reference proteome</keyword>
<organism evidence="1 2">
    <name type="scientific">Mucuna pruriens</name>
    <name type="common">Velvet bean</name>
    <name type="synonym">Dolichos pruriens</name>
    <dbReference type="NCBI Taxonomy" id="157652"/>
    <lineage>
        <taxon>Eukaryota</taxon>
        <taxon>Viridiplantae</taxon>
        <taxon>Streptophyta</taxon>
        <taxon>Embryophyta</taxon>
        <taxon>Tracheophyta</taxon>
        <taxon>Spermatophyta</taxon>
        <taxon>Magnoliopsida</taxon>
        <taxon>eudicotyledons</taxon>
        <taxon>Gunneridae</taxon>
        <taxon>Pentapetalae</taxon>
        <taxon>rosids</taxon>
        <taxon>fabids</taxon>
        <taxon>Fabales</taxon>
        <taxon>Fabaceae</taxon>
        <taxon>Papilionoideae</taxon>
        <taxon>50 kb inversion clade</taxon>
        <taxon>NPAAA clade</taxon>
        <taxon>indigoferoid/millettioid clade</taxon>
        <taxon>Phaseoleae</taxon>
        <taxon>Mucuna</taxon>
    </lineage>
</organism>
<evidence type="ECO:0000313" key="2">
    <source>
        <dbReference type="Proteomes" id="UP000257109"/>
    </source>
</evidence>
<proteinExistence type="predicted"/>
<comment type="caution">
    <text evidence="1">The sequence shown here is derived from an EMBL/GenBank/DDBJ whole genome shotgun (WGS) entry which is preliminary data.</text>
</comment>
<dbReference type="Proteomes" id="UP000257109">
    <property type="component" value="Unassembled WGS sequence"/>
</dbReference>
<accession>A0A371EH15</accession>
<dbReference type="AlphaFoldDB" id="A0A371EH15"/>
<evidence type="ECO:0000313" key="1">
    <source>
        <dbReference type="EMBL" id="RDX65296.1"/>
    </source>
</evidence>
<reference evidence="1" key="1">
    <citation type="submission" date="2018-05" db="EMBL/GenBank/DDBJ databases">
        <title>Draft genome of Mucuna pruriens seed.</title>
        <authorList>
            <person name="Nnadi N.E."/>
            <person name="Vos R."/>
            <person name="Hasami M.H."/>
            <person name="Devisetty U.K."/>
            <person name="Aguiy J.C."/>
        </authorList>
    </citation>
    <scope>NUCLEOTIDE SEQUENCE [LARGE SCALE GENOMIC DNA]</scope>
    <source>
        <strain evidence="1">JCA_2017</strain>
    </source>
</reference>
<dbReference type="EMBL" id="QJKJ01013984">
    <property type="protein sequence ID" value="RDX65296.1"/>
    <property type="molecule type" value="Genomic_DNA"/>
</dbReference>
<name>A0A371EH15_MUCPR</name>